<dbReference type="NCBIfam" id="NF041437">
    <property type="entry name" value="TfpZ"/>
    <property type="match status" value="1"/>
</dbReference>
<proteinExistence type="predicted"/>
<feature type="transmembrane region" description="Helical" evidence="1">
    <location>
        <begin position="60"/>
        <end position="80"/>
    </location>
</feature>
<accession>A0A848GVS4</accession>
<gene>
    <name evidence="2" type="ORF">HHL11_03060</name>
</gene>
<dbReference type="InterPro" id="IPR047814">
    <property type="entry name" value="TfpX/TfpZ-like"/>
</dbReference>
<dbReference type="EMBL" id="JABBFX010000001">
    <property type="protein sequence ID" value="NML42715.1"/>
    <property type="molecule type" value="Genomic_DNA"/>
</dbReference>
<organism evidence="2 3">
    <name type="scientific">Ramlibacter agri</name>
    <dbReference type="NCBI Taxonomy" id="2728837"/>
    <lineage>
        <taxon>Bacteria</taxon>
        <taxon>Pseudomonadati</taxon>
        <taxon>Pseudomonadota</taxon>
        <taxon>Betaproteobacteria</taxon>
        <taxon>Burkholderiales</taxon>
        <taxon>Comamonadaceae</taxon>
        <taxon>Ramlibacter</taxon>
    </lineage>
</organism>
<evidence type="ECO:0000313" key="3">
    <source>
        <dbReference type="Proteomes" id="UP000541185"/>
    </source>
</evidence>
<dbReference type="RefSeq" id="WP_169416974.1">
    <property type="nucleotide sequence ID" value="NZ_JABBFX010000001.1"/>
</dbReference>
<keyword evidence="1" id="KW-1133">Transmembrane helix</keyword>
<protein>
    <submittedName>
        <fullName evidence="2">Pilus assembly protein</fullName>
    </submittedName>
</protein>
<evidence type="ECO:0000256" key="1">
    <source>
        <dbReference type="SAM" id="Phobius"/>
    </source>
</evidence>
<evidence type="ECO:0000313" key="2">
    <source>
        <dbReference type="EMBL" id="NML42715.1"/>
    </source>
</evidence>
<feature type="transmembrane region" description="Helical" evidence="1">
    <location>
        <begin position="28"/>
        <end position="48"/>
    </location>
</feature>
<name>A0A848GVS4_9BURK</name>
<keyword evidence="1" id="KW-0812">Transmembrane</keyword>
<comment type="caution">
    <text evidence="2">The sequence shown here is derived from an EMBL/GenBank/DDBJ whole genome shotgun (WGS) entry which is preliminary data.</text>
</comment>
<sequence>MPLPSAFLDHHTATFDWRDRARAAGVHLGASVVVALMAALLVFELWYPYPYRELSSGRELFMLVVGVDVVLGPLITFAIFDRAKPRASLVRDLACVAFLQLVGLSYGIWSVHMARPVHMVFEVDRFRVVHQSDIPVDLENRAPAGVEVAPFGGPTLLAVRPFASEKEKYEATMVALNGISLSARPDLWQPYEAAKARVLAAARPVSELRSRFAARAPEIEAALEKSGHDAAHASYLPVVARKAQAWTVLLDSSTAEVIGYLPLDSF</sequence>
<dbReference type="Proteomes" id="UP000541185">
    <property type="component" value="Unassembled WGS sequence"/>
</dbReference>
<reference evidence="2 3" key="1">
    <citation type="submission" date="2020-04" db="EMBL/GenBank/DDBJ databases">
        <title>Ramlibacter sp. G-1-2-2 isolated from soil.</title>
        <authorList>
            <person name="Dahal R.H."/>
        </authorList>
    </citation>
    <scope>NUCLEOTIDE SEQUENCE [LARGE SCALE GENOMIC DNA]</scope>
    <source>
        <strain evidence="2 3">G-1-2-2</strain>
    </source>
</reference>
<keyword evidence="3" id="KW-1185">Reference proteome</keyword>
<feature type="transmembrane region" description="Helical" evidence="1">
    <location>
        <begin position="92"/>
        <end position="109"/>
    </location>
</feature>
<dbReference type="AlphaFoldDB" id="A0A848GVS4"/>
<keyword evidence="1" id="KW-0472">Membrane</keyword>